<accession>A0ABT1JYV7</accession>
<dbReference type="SUPFAM" id="SSF57938">
    <property type="entry name" value="DnaJ/Hsp40 cysteine-rich domain"/>
    <property type="match status" value="1"/>
</dbReference>
<evidence type="ECO:0000313" key="2">
    <source>
        <dbReference type="Proteomes" id="UP001320766"/>
    </source>
</evidence>
<keyword evidence="2" id="KW-1185">Reference proteome</keyword>
<dbReference type="InterPro" id="IPR036410">
    <property type="entry name" value="HSP_DnaJ_Cys-rich_dom_sf"/>
</dbReference>
<name>A0ABT1JYV7_9ACTN</name>
<protein>
    <submittedName>
        <fullName evidence="1">DnaJ-class molecular chaperone</fullName>
    </submittedName>
</protein>
<comment type="caution">
    <text evidence="1">The sequence shown here is derived from an EMBL/GenBank/DDBJ whole genome shotgun (WGS) entry which is preliminary data.</text>
</comment>
<dbReference type="Proteomes" id="UP001320766">
    <property type="component" value="Unassembled WGS sequence"/>
</dbReference>
<proteinExistence type="predicted"/>
<sequence length="44" mass="4728">MCHQNNCEGHVVKCSSCKGTGRDHLTPLIKKCDVCKGVGSVLLK</sequence>
<reference evidence="1 2" key="1">
    <citation type="submission" date="2022-06" db="EMBL/GenBank/DDBJ databases">
        <title>Sequencing the genomes of 1000 actinobacteria strains.</title>
        <authorList>
            <person name="Klenk H.-P."/>
        </authorList>
    </citation>
    <scope>NUCLEOTIDE SEQUENCE [LARGE SCALE GENOMIC DNA]</scope>
    <source>
        <strain evidence="1 2">DSM 44170</strain>
    </source>
</reference>
<organism evidence="1 2">
    <name type="scientific">Nonomuraea roseoviolacea subsp. carminata</name>
    <dbReference type="NCBI Taxonomy" id="160689"/>
    <lineage>
        <taxon>Bacteria</taxon>
        <taxon>Bacillati</taxon>
        <taxon>Actinomycetota</taxon>
        <taxon>Actinomycetes</taxon>
        <taxon>Streptosporangiales</taxon>
        <taxon>Streptosporangiaceae</taxon>
        <taxon>Nonomuraea</taxon>
    </lineage>
</organism>
<dbReference type="Gene3D" id="6.20.20.10">
    <property type="match status" value="1"/>
</dbReference>
<gene>
    <name evidence="1" type="ORF">HD595_003056</name>
</gene>
<evidence type="ECO:0000313" key="1">
    <source>
        <dbReference type="EMBL" id="MCP2346934.1"/>
    </source>
</evidence>
<dbReference type="RefSeq" id="WP_301309512.1">
    <property type="nucleotide sequence ID" value="NZ_BAAAVE010000022.1"/>
</dbReference>
<dbReference type="EMBL" id="JAMZEC010000001">
    <property type="protein sequence ID" value="MCP2346934.1"/>
    <property type="molecule type" value="Genomic_DNA"/>
</dbReference>